<accession>A0A2S3UJL1</accession>
<sequence length="132" mass="14937">MSRGVHGILSERGYQRDAEQSDLYQGLMDSGGHPQMGFTLHQFGGDTHGFLYHNLRSFRHRRTSGGPDDNEYLTFSADGKAVTMRGRNLDKVLRAIISHTVMALYEHDGETPYRRDTPLIDRVEVTLLNGED</sequence>
<dbReference type="EMBL" id="PPCN01000022">
    <property type="protein sequence ID" value="POF27770.1"/>
    <property type="molecule type" value="Genomic_DNA"/>
</dbReference>
<protein>
    <submittedName>
        <fullName evidence="1">Uncharacterized protein</fullName>
    </submittedName>
</protein>
<dbReference type="OrthoDB" id="9919236at2"/>
<organism evidence="1 2">
    <name type="scientific">Roseibium marinum</name>
    <dbReference type="NCBI Taxonomy" id="281252"/>
    <lineage>
        <taxon>Bacteria</taxon>
        <taxon>Pseudomonadati</taxon>
        <taxon>Pseudomonadota</taxon>
        <taxon>Alphaproteobacteria</taxon>
        <taxon>Hyphomicrobiales</taxon>
        <taxon>Stappiaceae</taxon>
        <taxon>Roseibium</taxon>
    </lineage>
</organism>
<dbReference type="AlphaFoldDB" id="A0A2S3UJL1"/>
<dbReference type="Proteomes" id="UP000236959">
    <property type="component" value="Unassembled WGS sequence"/>
</dbReference>
<keyword evidence="2" id="KW-1185">Reference proteome</keyword>
<evidence type="ECO:0000313" key="2">
    <source>
        <dbReference type="Proteomes" id="UP000236959"/>
    </source>
</evidence>
<gene>
    <name evidence="1" type="ORF">CLV41_12250</name>
</gene>
<comment type="caution">
    <text evidence="1">The sequence shown here is derived from an EMBL/GenBank/DDBJ whole genome shotgun (WGS) entry which is preliminary data.</text>
</comment>
<evidence type="ECO:0000313" key="1">
    <source>
        <dbReference type="EMBL" id="POF27770.1"/>
    </source>
</evidence>
<name>A0A2S3UJL1_9HYPH</name>
<reference evidence="1 2" key="1">
    <citation type="submission" date="2018-01" db="EMBL/GenBank/DDBJ databases">
        <title>Genomic Encyclopedia of Archaeal and Bacterial Type Strains, Phase II (KMG-II): from individual species to whole genera.</title>
        <authorList>
            <person name="Goeker M."/>
        </authorList>
    </citation>
    <scope>NUCLEOTIDE SEQUENCE [LARGE SCALE GENOMIC DNA]</scope>
    <source>
        <strain evidence="1 2">DSM 17023</strain>
    </source>
</reference>
<proteinExistence type="predicted"/>
<dbReference type="RefSeq" id="WP_103225637.1">
    <property type="nucleotide sequence ID" value="NZ_PPCN01000022.1"/>
</dbReference>